<dbReference type="Pfam" id="PF01590">
    <property type="entry name" value="GAF"/>
    <property type="match status" value="1"/>
</dbReference>
<dbReference type="PANTHER" id="PTHR44757">
    <property type="entry name" value="DIGUANYLATE CYCLASE DGCP"/>
    <property type="match status" value="1"/>
</dbReference>
<dbReference type="CDD" id="cd00130">
    <property type="entry name" value="PAS"/>
    <property type="match status" value="2"/>
</dbReference>
<dbReference type="PANTHER" id="PTHR44757:SF2">
    <property type="entry name" value="BIOFILM ARCHITECTURE MAINTENANCE PROTEIN MBAA"/>
    <property type="match status" value="1"/>
</dbReference>
<evidence type="ECO:0000259" key="1">
    <source>
        <dbReference type="PROSITE" id="PS50112"/>
    </source>
</evidence>
<dbReference type="SMART" id="SM00086">
    <property type="entry name" value="PAC"/>
    <property type="match status" value="2"/>
</dbReference>
<dbReference type="SMART" id="SM00091">
    <property type="entry name" value="PAS"/>
    <property type="match status" value="2"/>
</dbReference>
<sequence>MVEGTGDGAEGAPPAFSGVPADRLHAVVAALREVATAPAEPDALFDLAARAVRDLLRADTVVVAVPEGDRSVLRTGVAIPENMPPSIPLAGTTAGAAFLTGRPVLVEDAYSADAPTTPQLNRRMGFRSSVVVPLLDAGRAFACVSALSRRRGAFDERDLAVLALVTDVLSSRLAHAVALSERSKASSALRTTTQRLRAAQELSGLGLWSWRQATGELTVDARMRALLGLAPEEEVTVNRVLGAMDPADTALVRSIGARCLSERVPGQGIVRVPLADGSTRWLAFWADVDLAPDGTPGGVWGVMQNVTEREEAAAALRTSEEHFRISFDRAPVGMLLVRLGGDRHGRILRANPAWSAMLGFSEEESQAMEPGAVLPPAERPGALDAVRRMQQGLLTRGTAELRVRHRDGHEVDVRIEAAVAPDAQGRPSYVVCFVQDLTQQRRTQQELERLALYDTLTG</sequence>
<accession>A0ABX0H499</accession>
<dbReference type="Proteomes" id="UP000800981">
    <property type="component" value="Unassembled WGS sequence"/>
</dbReference>
<protein>
    <submittedName>
        <fullName evidence="3">PAS domain S-box protein</fullName>
    </submittedName>
</protein>
<keyword evidence="4" id="KW-1185">Reference proteome</keyword>
<proteinExistence type="predicted"/>
<comment type="caution">
    <text evidence="3">The sequence shown here is derived from an EMBL/GenBank/DDBJ whole genome shotgun (WGS) entry which is preliminary data.</text>
</comment>
<dbReference type="SUPFAM" id="SSF55785">
    <property type="entry name" value="PYP-like sensor domain (PAS domain)"/>
    <property type="match status" value="2"/>
</dbReference>
<gene>
    <name evidence="3" type="ORF">G9H71_22685</name>
</gene>
<dbReference type="PROSITE" id="PS50113">
    <property type="entry name" value="PAC"/>
    <property type="match status" value="1"/>
</dbReference>
<feature type="domain" description="PAC" evidence="2">
    <location>
        <begin position="397"/>
        <end position="449"/>
    </location>
</feature>
<dbReference type="InterPro" id="IPR000700">
    <property type="entry name" value="PAS-assoc_C"/>
</dbReference>
<evidence type="ECO:0000313" key="3">
    <source>
        <dbReference type="EMBL" id="NHC16592.1"/>
    </source>
</evidence>
<dbReference type="NCBIfam" id="TIGR00229">
    <property type="entry name" value="sensory_box"/>
    <property type="match status" value="1"/>
</dbReference>
<dbReference type="RefSeq" id="WP_166285003.1">
    <property type="nucleotide sequence ID" value="NZ_JAANNP010000229.1"/>
</dbReference>
<evidence type="ECO:0000313" key="4">
    <source>
        <dbReference type="Proteomes" id="UP000800981"/>
    </source>
</evidence>
<dbReference type="InterPro" id="IPR003018">
    <property type="entry name" value="GAF"/>
</dbReference>
<dbReference type="PROSITE" id="PS50112">
    <property type="entry name" value="PAS"/>
    <property type="match status" value="1"/>
</dbReference>
<dbReference type="InterPro" id="IPR035965">
    <property type="entry name" value="PAS-like_dom_sf"/>
</dbReference>
<dbReference type="Pfam" id="PF13426">
    <property type="entry name" value="PAS_9"/>
    <property type="match status" value="1"/>
</dbReference>
<feature type="domain" description="PAS" evidence="1">
    <location>
        <begin position="319"/>
        <end position="364"/>
    </location>
</feature>
<evidence type="ECO:0000259" key="2">
    <source>
        <dbReference type="PROSITE" id="PS50113"/>
    </source>
</evidence>
<organism evidence="3 4">
    <name type="scientific">Motilibacter deserti</name>
    <dbReference type="NCBI Taxonomy" id="2714956"/>
    <lineage>
        <taxon>Bacteria</taxon>
        <taxon>Bacillati</taxon>
        <taxon>Actinomycetota</taxon>
        <taxon>Actinomycetes</taxon>
        <taxon>Motilibacterales</taxon>
        <taxon>Motilibacteraceae</taxon>
        <taxon>Motilibacter</taxon>
    </lineage>
</organism>
<dbReference type="InterPro" id="IPR000014">
    <property type="entry name" value="PAS"/>
</dbReference>
<dbReference type="EMBL" id="JAANNP010000229">
    <property type="protein sequence ID" value="NHC16592.1"/>
    <property type="molecule type" value="Genomic_DNA"/>
</dbReference>
<dbReference type="Gene3D" id="3.30.450.40">
    <property type="match status" value="1"/>
</dbReference>
<dbReference type="SUPFAM" id="SSF55781">
    <property type="entry name" value="GAF domain-like"/>
    <property type="match status" value="1"/>
</dbReference>
<dbReference type="Gene3D" id="3.30.450.20">
    <property type="entry name" value="PAS domain"/>
    <property type="match status" value="2"/>
</dbReference>
<dbReference type="SMART" id="SM00065">
    <property type="entry name" value="GAF"/>
    <property type="match status" value="1"/>
</dbReference>
<dbReference type="InterPro" id="IPR029016">
    <property type="entry name" value="GAF-like_dom_sf"/>
</dbReference>
<reference evidence="3 4" key="1">
    <citation type="submission" date="2020-03" db="EMBL/GenBank/DDBJ databases">
        <title>Two novel Motilibacter sp.</title>
        <authorList>
            <person name="Liu S."/>
        </authorList>
    </citation>
    <scope>NUCLEOTIDE SEQUENCE [LARGE SCALE GENOMIC DNA]</scope>
    <source>
        <strain evidence="3 4">E257</strain>
    </source>
</reference>
<feature type="non-terminal residue" evidence="3">
    <location>
        <position position="458"/>
    </location>
</feature>
<name>A0ABX0H499_9ACTN</name>
<dbReference type="InterPro" id="IPR001610">
    <property type="entry name" value="PAC"/>
</dbReference>
<dbReference type="InterPro" id="IPR052155">
    <property type="entry name" value="Biofilm_reg_signaling"/>
</dbReference>